<dbReference type="EMBL" id="CP121252">
    <property type="protein sequence ID" value="WFP16710.1"/>
    <property type="molecule type" value="Genomic_DNA"/>
</dbReference>
<reference evidence="1 2" key="1">
    <citation type="submission" date="2023-04" db="EMBL/GenBank/DDBJ databases">
        <title>Funneling lignin-derived compounds into biodiesel using alkali-halophilic Citricoccus sp. P2.</title>
        <authorList>
            <person name="Luo C.-B."/>
        </authorList>
    </citation>
    <scope>NUCLEOTIDE SEQUENCE [LARGE SCALE GENOMIC DNA]</scope>
    <source>
        <strain evidence="1 2">P2</strain>
    </source>
</reference>
<organism evidence="1 2">
    <name type="scientific">Citricoccus muralis</name>
    <dbReference type="NCBI Taxonomy" id="169134"/>
    <lineage>
        <taxon>Bacteria</taxon>
        <taxon>Bacillati</taxon>
        <taxon>Actinomycetota</taxon>
        <taxon>Actinomycetes</taxon>
        <taxon>Micrococcales</taxon>
        <taxon>Micrococcaceae</taxon>
        <taxon>Citricoccus</taxon>
    </lineage>
</organism>
<dbReference type="Proteomes" id="UP001219037">
    <property type="component" value="Chromosome"/>
</dbReference>
<name>A0ABY8H6F8_9MICC</name>
<accession>A0ABY8H6F8</accession>
<dbReference type="RefSeq" id="WP_278157807.1">
    <property type="nucleotide sequence ID" value="NZ_CP121252.1"/>
</dbReference>
<evidence type="ECO:0000313" key="1">
    <source>
        <dbReference type="EMBL" id="WFP16710.1"/>
    </source>
</evidence>
<keyword evidence="2" id="KW-1185">Reference proteome</keyword>
<evidence type="ECO:0008006" key="3">
    <source>
        <dbReference type="Google" id="ProtNLM"/>
    </source>
</evidence>
<protein>
    <recommendedName>
        <fullName evidence="3">Tetratricopeptide repeat protein</fullName>
    </recommendedName>
</protein>
<evidence type="ECO:0000313" key="2">
    <source>
        <dbReference type="Proteomes" id="UP001219037"/>
    </source>
</evidence>
<gene>
    <name evidence="1" type="ORF">P8192_00860</name>
</gene>
<proteinExistence type="predicted"/>
<sequence>MVPDQVELTRQEALDEAAHLWDSGRRLSSLELLRSTRATLGNDAEILCEYGAQAFLQGHVWAAREALHDAVDADPAHLDVLELFQDINRDLPSAKGVATQPLMALAESLPLGAGRDAEAAAFLVPSVSLVDAVNRGIRTLKRSEDPVARQISLLATTPAEGWDDLARDVPPQNAVRARLLVDLALGNMDAAAIALEEIDDASVPRRSVRQAIRQAQRLGNDELSRELSVHYRRSEAHAVPLSTAVRDALDFNLDR</sequence>